<dbReference type="FunCoup" id="A0A165ILE0">
    <property type="interactions" value="186"/>
</dbReference>
<feature type="signal peptide" evidence="8">
    <location>
        <begin position="1"/>
        <end position="18"/>
    </location>
</feature>
<accession>A0A165ILE0</accession>
<evidence type="ECO:0000256" key="7">
    <source>
        <dbReference type="ARBA" id="ARBA00024203"/>
    </source>
</evidence>
<dbReference type="GO" id="GO:0015031">
    <property type="term" value="P:protein transport"/>
    <property type="evidence" value="ECO:0007669"/>
    <property type="project" value="UniProtKB-KW"/>
</dbReference>
<evidence type="ECO:0000256" key="2">
    <source>
        <dbReference type="ARBA" id="ARBA00022448"/>
    </source>
</evidence>
<reference evidence="9 10" key="1">
    <citation type="journal article" date="2016" name="Mol. Biol. Evol.">
        <title>Comparative Genomics of Early-Diverging Mushroom-Forming Fungi Provides Insights into the Origins of Lignocellulose Decay Capabilities.</title>
        <authorList>
            <person name="Nagy L.G."/>
            <person name="Riley R."/>
            <person name="Tritt A."/>
            <person name="Adam C."/>
            <person name="Daum C."/>
            <person name="Floudas D."/>
            <person name="Sun H."/>
            <person name="Yadav J.S."/>
            <person name="Pangilinan J."/>
            <person name="Larsson K.H."/>
            <person name="Matsuura K."/>
            <person name="Barry K."/>
            <person name="Labutti K."/>
            <person name="Kuo R."/>
            <person name="Ohm R.A."/>
            <person name="Bhattacharya S.S."/>
            <person name="Shirouzu T."/>
            <person name="Yoshinaga Y."/>
            <person name="Martin F.M."/>
            <person name="Grigoriev I.V."/>
            <person name="Hibbett D.S."/>
        </authorList>
    </citation>
    <scope>NUCLEOTIDE SEQUENCE [LARGE SCALE GENOMIC DNA]</scope>
    <source>
        <strain evidence="9 10">HHB12733</strain>
    </source>
</reference>
<dbReference type="GO" id="GO:0006888">
    <property type="term" value="P:endoplasmic reticulum to Golgi vesicle-mediated transport"/>
    <property type="evidence" value="ECO:0007669"/>
    <property type="project" value="TreeGrafter"/>
</dbReference>
<evidence type="ECO:0000256" key="5">
    <source>
        <dbReference type="ARBA" id="ARBA00022989"/>
    </source>
</evidence>
<dbReference type="Pfam" id="PF08571">
    <property type="entry name" value="Yos1"/>
    <property type="match status" value="1"/>
</dbReference>
<keyword evidence="8" id="KW-0732">Signal</keyword>
<comment type="similarity">
    <text evidence="7">Belongs to the YOS1 family.</text>
</comment>
<dbReference type="PANTHER" id="PTHR15858">
    <property type="entry name" value="IMMEDIATE EARLY RESPONSE 3-INTERACTING PROTEIN 1"/>
    <property type="match status" value="1"/>
</dbReference>
<comment type="subcellular location">
    <subcellularLocation>
        <location evidence="1">Membrane</location>
    </subcellularLocation>
</comment>
<evidence type="ECO:0000256" key="8">
    <source>
        <dbReference type="SAM" id="SignalP"/>
    </source>
</evidence>
<dbReference type="GO" id="GO:0030134">
    <property type="term" value="C:COPII-coated ER to Golgi transport vesicle"/>
    <property type="evidence" value="ECO:0007669"/>
    <property type="project" value="TreeGrafter"/>
</dbReference>
<organism evidence="9 10">
    <name type="scientific">Calocera cornea HHB12733</name>
    <dbReference type="NCBI Taxonomy" id="1353952"/>
    <lineage>
        <taxon>Eukaryota</taxon>
        <taxon>Fungi</taxon>
        <taxon>Dikarya</taxon>
        <taxon>Basidiomycota</taxon>
        <taxon>Agaricomycotina</taxon>
        <taxon>Dacrymycetes</taxon>
        <taxon>Dacrymycetales</taxon>
        <taxon>Dacrymycetaceae</taxon>
        <taxon>Calocera</taxon>
    </lineage>
</organism>
<dbReference type="OrthoDB" id="15356at2759"/>
<evidence type="ECO:0000256" key="1">
    <source>
        <dbReference type="ARBA" id="ARBA00004370"/>
    </source>
</evidence>
<name>A0A165ILE0_9BASI</name>
<keyword evidence="4" id="KW-0653">Protein transport</keyword>
<keyword evidence="3" id="KW-0812">Transmembrane</keyword>
<dbReference type="GO" id="GO:0005789">
    <property type="term" value="C:endoplasmic reticulum membrane"/>
    <property type="evidence" value="ECO:0007669"/>
    <property type="project" value="TreeGrafter"/>
</dbReference>
<keyword evidence="6" id="KW-0472">Membrane</keyword>
<sequence>MAFSLGTLIYVSLLLVNAIAILNEERFLARIGLSTQSPAAYPTGFDQAYNDPSSGGGSGSGPSVRTQLVNLIGAVRTLLRLPLIAVNVVVIAYELVLG</sequence>
<dbReference type="InParanoid" id="A0A165ILE0"/>
<keyword evidence="10" id="KW-1185">Reference proteome</keyword>
<evidence type="ECO:0000313" key="10">
    <source>
        <dbReference type="Proteomes" id="UP000076842"/>
    </source>
</evidence>
<gene>
    <name evidence="9" type="ORF">CALCODRAFT_464979</name>
</gene>
<dbReference type="PANTHER" id="PTHR15858:SF0">
    <property type="entry name" value="IMMEDIATE EARLY RESPONSE 3-INTERACTING PROTEIN 1"/>
    <property type="match status" value="1"/>
</dbReference>
<dbReference type="GO" id="GO:0000139">
    <property type="term" value="C:Golgi membrane"/>
    <property type="evidence" value="ECO:0007669"/>
    <property type="project" value="TreeGrafter"/>
</dbReference>
<feature type="chain" id="PRO_5007859367" evidence="8">
    <location>
        <begin position="19"/>
        <end position="98"/>
    </location>
</feature>
<keyword evidence="2" id="KW-0813">Transport</keyword>
<evidence type="ECO:0000256" key="4">
    <source>
        <dbReference type="ARBA" id="ARBA00022927"/>
    </source>
</evidence>
<dbReference type="STRING" id="1353952.A0A165ILE0"/>
<protein>
    <submittedName>
        <fullName evidence="9">Yos1-like protein</fullName>
    </submittedName>
</protein>
<dbReference type="EMBL" id="KV423928">
    <property type="protein sequence ID" value="KZT60726.1"/>
    <property type="molecule type" value="Genomic_DNA"/>
</dbReference>
<evidence type="ECO:0000256" key="6">
    <source>
        <dbReference type="ARBA" id="ARBA00023136"/>
    </source>
</evidence>
<proteinExistence type="inferred from homology"/>
<evidence type="ECO:0000256" key="3">
    <source>
        <dbReference type="ARBA" id="ARBA00022692"/>
    </source>
</evidence>
<dbReference type="InterPro" id="IPR013880">
    <property type="entry name" value="Yos1"/>
</dbReference>
<keyword evidence="5" id="KW-1133">Transmembrane helix</keyword>
<evidence type="ECO:0000313" key="9">
    <source>
        <dbReference type="EMBL" id="KZT60726.1"/>
    </source>
</evidence>
<dbReference type="Proteomes" id="UP000076842">
    <property type="component" value="Unassembled WGS sequence"/>
</dbReference>
<dbReference type="AlphaFoldDB" id="A0A165ILE0"/>